<proteinExistence type="predicted"/>
<dbReference type="PANTHER" id="PTHR33542">
    <property type="entry name" value="SIROHYDROCHLORIN FERROCHELATASE, CHLOROPLASTIC"/>
    <property type="match status" value="1"/>
</dbReference>
<dbReference type="STRING" id="1423804.FD14_GL002202"/>
<keyword evidence="1" id="KW-0479">Metal-binding</keyword>
<sequence>MATGIIYVLHGRHNKLPKANIQLLRDFIETTGTPACIGFLEGKQLTLEDGLRQLQEQVDHIIIAPVLLFAATHVKQDIPRRILATVSPDVSLTFLKPLATTIAVYDFLRDQISDALAENPERPVLLIAHGTPHYNEPYTQLKAIAEHLEDDLGVTVRCANYIGHHLIQNVVKPDSEPLIVQRLFLTDGRLANRIRDRVTAIQPDSIFLPTLEDHQVITQALQERLNAVNQVSSN</sequence>
<evidence type="ECO:0000256" key="2">
    <source>
        <dbReference type="ARBA" id="ARBA00023239"/>
    </source>
</evidence>
<gene>
    <name evidence="3" type="ORF">FD14_GL002202</name>
</gene>
<dbReference type="PANTHER" id="PTHR33542:SF3">
    <property type="entry name" value="SIROHYDROCHLORIN FERROCHELATASE, CHLOROPLASTIC"/>
    <property type="match status" value="1"/>
</dbReference>
<dbReference type="EMBL" id="AYZM01000035">
    <property type="protein sequence ID" value="KRN26412.1"/>
    <property type="molecule type" value="Genomic_DNA"/>
</dbReference>
<protein>
    <submittedName>
        <fullName evidence="3">Transcriptional regulator NirR</fullName>
    </submittedName>
</protein>
<dbReference type="OrthoDB" id="9797895at2"/>
<dbReference type="SUPFAM" id="SSF53800">
    <property type="entry name" value="Chelatase"/>
    <property type="match status" value="1"/>
</dbReference>
<dbReference type="Gene3D" id="3.40.50.1400">
    <property type="match status" value="2"/>
</dbReference>
<comment type="caution">
    <text evidence="3">The sequence shown here is derived from an EMBL/GenBank/DDBJ whole genome shotgun (WGS) entry which is preliminary data.</text>
</comment>
<keyword evidence="4" id="KW-1185">Reference proteome</keyword>
<accession>A0A0R2FNF6</accession>
<dbReference type="GO" id="GO:0046872">
    <property type="term" value="F:metal ion binding"/>
    <property type="evidence" value="ECO:0007669"/>
    <property type="project" value="UniProtKB-KW"/>
</dbReference>
<reference evidence="3 4" key="1">
    <citation type="journal article" date="2015" name="Genome Announc.">
        <title>Expanding the biotechnology potential of lactobacilli through comparative genomics of 213 strains and associated genera.</title>
        <authorList>
            <person name="Sun Z."/>
            <person name="Harris H.M."/>
            <person name="McCann A."/>
            <person name="Guo C."/>
            <person name="Argimon S."/>
            <person name="Zhang W."/>
            <person name="Yang X."/>
            <person name="Jeffery I.B."/>
            <person name="Cooney J.C."/>
            <person name="Kagawa T.F."/>
            <person name="Liu W."/>
            <person name="Song Y."/>
            <person name="Salvetti E."/>
            <person name="Wrobel A."/>
            <person name="Rasinkangas P."/>
            <person name="Parkhill J."/>
            <person name="Rea M.C."/>
            <person name="O'Sullivan O."/>
            <person name="Ritari J."/>
            <person name="Douillard F.P."/>
            <person name="Paul Ross R."/>
            <person name="Yang R."/>
            <person name="Briner A.E."/>
            <person name="Felis G.E."/>
            <person name="de Vos W.M."/>
            <person name="Barrangou R."/>
            <person name="Klaenhammer T.R."/>
            <person name="Caufield P.W."/>
            <person name="Cui Y."/>
            <person name="Zhang H."/>
            <person name="O'Toole P.W."/>
        </authorList>
    </citation>
    <scope>NUCLEOTIDE SEQUENCE [LARGE SCALE GENOMIC DNA]</scope>
    <source>
        <strain evidence="3 4">DSM 23365</strain>
    </source>
</reference>
<dbReference type="PATRIC" id="fig|1423804.4.peg.2389"/>
<evidence type="ECO:0000256" key="1">
    <source>
        <dbReference type="ARBA" id="ARBA00022723"/>
    </source>
</evidence>
<evidence type="ECO:0000313" key="3">
    <source>
        <dbReference type="EMBL" id="KRN26412.1"/>
    </source>
</evidence>
<dbReference type="GO" id="GO:0016829">
    <property type="term" value="F:lyase activity"/>
    <property type="evidence" value="ECO:0007669"/>
    <property type="project" value="UniProtKB-KW"/>
</dbReference>
<dbReference type="AlphaFoldDB" id="A0A0R2FNF6"/>
<dbReference type="Pfam" id="PF01903">
    <property type="entry name" value="CbiX"/>
    <property type="match status" value="1"/>
</dbReference>
<dbReference type="InterPro" id="IPR002762">
    <property type="entry name" value="CbiX-like"/>
</dbReference>
<name>A0A0R2FNF6_9LACO</name>
<keyword evidence="2" id="KW-0456">Lyase</keyword>
<dbReference type="RefSeq" id="WP_054733398.1">
    <property type="nucleotide sequence ID" value="NZ_AYZM01000035.1"/>
</dbReference>
<dbReference type="InterPro" id="IPR050963">
    <property type="entry name" value="Sirohydro_Cobaltochel/CbiX"/>
</dbReference>
<organism evidence="3 4">
    <name type="scientific">Secundilactobacillus similis DSM 23365 = JCM 2765</name>
    <dbReference type="NCBI Taxonomy" id="1423804"/>
    <lineage>
        <taxon>Bacteria</taxon>
        <taxon>Bacillati</taxon>
        <taxon>Bacillota</taxon>
        <taxon>Bacilli</taxon>
        <taxon>Lactobacillales</taxon>
        <taxon>Lactobacillaceae</taxon>
        <taxon>Secundilactobacillus</taxon>
    </lineage>
</organism>
<dbReference type="CDD" id="cd03416">
    <property type="entry name" value="CbiX_SirB_N"/>
    <property type="match status" value="1"/>
</dbReference>
<evidence type="ECO:0000313" key="4">
    <source>
        <dbReference type="Proteomes" id="UP000051442"/>
    </source>
</evidence>
<dbReference type="Proteomes" id="UP000051442">
    <property type="component" value="Unassembled WGS sequence"/>
</dbReference>